<reference evidence="9" key="1">
    <citation type="journal article" date="2014" name="Int. J. Syst. Evol. Microbiol.">
        <title>Complete genome sequence of Corynebacterium casei LMG S-19264T (=DSM 44701T), isolated from a smear-ripened cheese.</title>
        <authorList>
            <consortium name="US DOE Joint Genome Institute (JGI-PGF)"/>
            <person name="Walter F."/>
            <person name="Albersmeier A."/>
            <person name="Kalinowski J."/>
            <person name="Ruckert C."/>
        </authorList>
    </citation>
    <scope>NUCLEOTIDE SEQUENCE</scope>
    <source>
        <strain evidence="9">KCTC 32513</strain>
    </source>
</reference>
<evidence type="ECO:0000256" key="2">
    <source>
        <dbReference type="ARBA" id="ARBA00023235"/>
    </source>
</evidence>
<dbReference type="InterPro" id="IPR006224">
    <property type="entry name" value="PsdUridine_synth_RluA-like_CS"/>
</dbReference>
<comment type="caution">
    <text evidence="9">The sequence shown here is derived from an EMBL/GenBank/DDBJ whole genome shotgun (WGS) entry which is preliminary data.</text>
</comment>
<dbReference type="Gene3D" id="3.30.2350.10">
    <property type="entry name" value="Pseudouridine synthase"/>
    <property type="match status" value="1"/>
</dbReference>
<dbReference type="GO" id="GO:0000455">
    <property type="term" value="P:enzyme-directed rRNA pseudouridine synthesis"/>
    <property type="evidence" value="ECO:0007669"/>
    <property type="project" value="TreeGrafter"/>
</dbReference>
<dbReference type="InterPro" id="IPR006145">
    <property type="entry name" value="PsdUridine_synth_RsuA/RluA"/>
</dbReference>
<dbReference type="PANTHER" id="PTHR21600">
    <property type="entry name" value="MITOCHONDRIAL RNA PSEUDOURIDINE SYNTHASE"/>
    <property type="match status" value="1"/>
</dbReference>
<dbReference type="CDD" id="cd00165">
    <property type="entry name" value="S4"/>
    <property type="match status" value="1"/>
</dbReference>
<dbReference type="SUPFAM" id="SSF55120">
    <property type="entry name" value="Pseudouridine synthase"/>
    <property type="match status" value="1"/>
</dbReference>
<dbReference type="CDD" id="cd02869">
    <property type="entry name" value="PseudoU_synth_RluA_like"/>
    <property type="match status" value="1"/>
</dbReference>
<gene>
    <name evidence="9" type="ORF">GCM10009069_02080</name>
</gene>
<comment type="function">
    <text evidence="6">Responsible for synthesis of pseudouridine from uracil.</text>
</comment>
<name>A0A8J3G167_9PROT</name>
<accession>A0A8J3G167</accession>
<evidence type="ECO:0000259" key="8">
    <source>
        <dbReference type="Pfam" id="PF00849"/>
    </source>
</evidence>
<evidence type="ECO:0000313" key="10">
    <source>
        <dbReference type="Proteomes" id="UP000634004"/>
    </source>
</evidence>
<evidence type="ECO:0000256" key="1">
    <source>
        <dbReference type="ARBA" id="ARBA00010876"/>
    </source>
</evidence>
<evidence type="ECO:0000313" key="9">
    <source>
        <dbReference type="EMBL" id="GHA82501.1"/>
    </source>
</evidence>
<sequence length="354" mass="39028">MSESDDPTAKPSGHWEARSAEQSDAGLRVDRWLSSWTELSRARIKALIEDGQVRVDGNILGKVTGKIVPGSEYAVYVPPPIDDTPTPEDIPLSILYEDEYLIVLDKQSNLTVHPAPGSRSGTLVNALLYHCADSLSGIGGVMRPGIVHRLDKDTSGVMVVAKCDQAHRGLAAQFAEHSMERAYICLVRGRPNPRNGRVETRLARAPHDRKKMAVVRGTNNKIHASEHGRHAVTHYKTLRGFGQKKNSSVGTPVVAEVECRLETGRTHQIRVHMAHLNAPLLGDPLYGNQKAFMSDKSDVELRVRESVANFKRQALHARMLGFTHPVTKEVLSFETPPPADYQALVDALSELPRT</sequence>
<dbReference type="PROSITE" id="PS01129">
    <property type="entry name" value="PSI_RLU"/>
    <property type="match status" value="1"/>
</dbReference>
<feature type="domain" description="Pseudouridine synthase RsuA/RluA-like" evidence="8">
    <location>
        <begin position="100"/>
        <end position="275"/>
    </location>
</feature>
<dbReference type="Proteomes" id="UP000634004">
    <property type="component" value="Unassembled WGS sequence"/>
</dbReference>
<feature type="active site" evidence="4">
    <location>
        <position position="151"/>
    </location>
</feature>
<evidence type="ECO:0000256" key="4">
    <source>
        <dbReference type="PIRSR" id="PIRSR606225-1"/>
    </source>
</evidence>
<dbReference type="Pfam" id="PF00849">
    <property type="entry name" value="PseudoU_synth_2"/>
    <property type="match status" value="1"/>
</dbReference>
<organism evidence="9 10">
    <name type="scientific">Algimonas arctica</name>
    <dbReference type="NCBI Taxonomy" id="1479486"/>
    <lineage>
        <taxon>Bacteria</taxon>
        <taxon>Pseudomonadati</taxon>
        <taxon>Pseudomonadota</taxon>
        <taxon>Alphaproteobacteria</taxon>
        <taxon>Maricaulales</taxon>
        <taxon>Robiginitomaculaceae</taxon>
        <taxon>Algimonas</taxon>
    </lineage>
</organism>
<comment type="catalytic activity">
    <reaction evidence="3">
        <text>uridine(1911/1915/1917) in 23S rRNA = pseudouridine(1911/1915/1917) in 23S rRNA</text>
        <dbReference type="Rhea" id="RHEA:42524"/>
        <dbReference type="Rhea" id="RHEA-COMP:10097"/>
        <dbReference type="Rhea" id="RHEA-COMP:10098"/>
        <dbReference type="ChEBI" id="CHEBI:65314"/>
        <dbReference type="ChEBI" id="CHEBI:65315"/>
        <dbReference type="EC" id="5.4.99.23"/>
    </reaction>
</comment>
<evidence type="ECO:0000256" key="7">
    <source>
        <dbReference type="SAM" id="MobiDB-lite"/>
    </source>
</evidence>
<dbReference type="PANTHER" id="PTHR21600:SF44">
    <property type="entry name" value="RIBOSOMAL LARGE SUBUNIT PSEUDOURIDINE SYNTHASE D"/>
    <property type="match status" value="1"/>
</dbReference>
<protein>
    <recommendedName>
        <fullName evidence="6">Pseudouridine synthase</fullName>
        <ecNumber evidence="6">5.4.99.-</ecNumber>
    </recommendedName>
</protein>
<dbReference type="EMBL" id="BMZH01000001">
    <property type="protein sequence ID" value="GHA82501.1"/>
    <property type="molecule type" value="Genomic_DNA"/>
</dbReference>
<dbReference type="SUPFAM" id="SSF55174">
    <property type="entry name" value="Alpha-L RNA-binding motif"/>
    <property type="match status" value="1"/>
</dbReference>
<dbReference type="GO" id="GO:0003723">
    <property type="term" value="F:RNA binding"/>
    <property type="evidence" value="ECO:0007669"/>
    <property type="project" value="UniProtKB-KW"/>
</dbReference>
<dbReference type="EC" id="5.4.99.-" evidence="6"/>
<dbReference type="GO" id="GO:0160140">
    <property type="term" value="F:23S rRNA pseudouridine(1911/1915/1917) synthase activity"/>
    <property type="evidence" value="ECO:0007669"/>
    <property type="project" value="UniProtKB-EC"/>
</dbReference>
<dbReference type="InterPro" id="IPR006225">
    <property type="entry name" value="PsdUridine_synth_RluC/D"/>
</dbReference>
<dbReference type="InterPro" id="IPR020103">
    <property type="entry name" value="PsdUridine_synth_cat_dom_sf"/>
</dbReference>
<dbReference type="NCBIfam" id="TIGR00005">
    <property type="entry name" value="rluA_subfam"/>
    <property type="match status" value="1"/>
</dbReference>
<dbReference type="AlphaFoldDB" id="A0A8J3G167"/>
<comment type="catalytic activity">
    <reaction evidence="6">
        <text>a uridine in RNA = a pseudouridine in RNA</text>
        <dbReference type="Rhea" id="RHEA:48348"/>
        <dbReference type="Rhea" id="RHEA-COMP:12068"/>
        <dbReference type="Rhea" id="RHEA-COMP:12069"/>
        <dbReference type="ChEBI" id="CHEBI:65314"/>
        <dbReference type="ChEBI" id="CHEBI:65315"/>
    </reaction>
</comment>
<keyword evidence="5" id="KW-0694">RNA-binding</keyword>
<dbReference type="InterPro" id="IPR050188">
    <property type="entry name" value="RluA_PseudoU_synthase"/>
</dbReference>
<comment type="similarity">
    <text evidence="1 6">Belongs to the pseudouridine synthase RluA family.</text>
</comment>
<dbReference type="InterPro" id="IPR036986">
    <property type="entry name" value="S4_RNA-bd_sf"/>
</dbReference>
<keyword evidence="2 6" id="KW-0413">Isomerase</keyword>
<dbReference type="Gene3D" id="3.10.290.10">
    <property type="entry name" value="RNA-binding S4 domain"/>
    <property type="match status" value="1"/>
</dbReference>
<feature type="region of interest" description="Disordered" evidence="7">
    <location>
        <begin position="1"/>
        <end position="22"/>
    </location>
</feature>
<evidence type="ECO:0000256" key="5">
    <source>
        <dbReference type="PROSITE-ProRule" id="PRU00182"/>
    </source>
</evidence>
<proteinExistence type="inferred from homology"/>
<keyword evidence="10" id="KW-1185">Reference proteome</keyword>
<evidence type="ECO:0000256" key="6">
    <source>
        <dbReference type="RuleBase" id="RU362028"/>
    </source>
</evidence>
<feature type="compositionally biased region" description="Basic and acidic residues" evidence="7">
    <location>
        <begin position="13"/>
        <end position="22"/>
    </location>
</feature>
<dbReference type="PROSITE" id="PS50889">
    <property type="entry name" value="S4"/>
    <property type="match status" value="1"/>
</dbReference>
<reference evidence="9" key="2">
    <citation type="submission" date="2020-09" db="EMBL/GenBank/DDBJ databases">
        <authorList>
            <person name="Sun Q."/>
            <person name="Kim S."/>
        </authorList>
    </citation>
    <scope>NUCLEOTIDE SEQUENCE</scope>
    <source>
        <strain evidence="9">KCTC 32513</strain>
    </source>
</reference>
<evidence type="ECO:0000256" key="3">
    <source>
        <dbReference type="ARBA" id="ARBA00036882"/>
    </source>
</evidence>
<dbReference type="RefSeq" id="WP_189494456.1">
    <property type="nucleotide sequence ID" value="NZ_BMZH01000001.1"/>
</dbReference>